<dbReference type="RefSeq" id="WP_163243428.1">
    <property type="nucleotide sequence ID" value="NZ_JAAIWN010000063.1"/>
</dbReference>
<name>A0A6B3W3F3_9BACI</name>
<dbReference type="InterPro" id="IPR019931">
    <property type="entry name" value="LPXTG_anchor"/>
</dbReference>
<dbReference type="NCBIfam" id="TIGR01167">
    <property type="entry name" value="LPXTG_anchor"/>
    <property type="match status" value="1"/>
</dbReference>
<evidence type="ECO:0000256" key="5">
    <source>
        <dbReference type="ARBA" id="ARBA00023088"/>
    </source>
</evidence>
<dbReference type="PROSITE" id="PS50847">
    <property type="entry name" value="GRAM_POS_ANCHORING"/>
    <property type="match status" value="1"/>
</dbReference>
<sequence length="786" mass="87662">MRKWKNKLLLFTFIFLLTAQTFSHPSFVFAIDHGGNEITHTSKEIGSDDCLREYEVTAQFKKEDVQKPTDLIFVQDASGSFRDTIGNVKKALNEVIDYLIPGDRVQLTTYRGAIGNSTANGKKQNMPGWDYEVKTNQPLTNNFVQAKNAVNSFVVNSGTPTASGLKSALESYEANKGDISNRSTVFVLITDGVANTRLDGYLKQRDDHFSMRTPKGANSVEYNQDYKAAIQEVIAQTNNIKAKGYELITGYWEQYQQFQQSGQLEDRYDGPLVNPDRDGKDYPVRPDVINSLKGMASSHDNFIEASTKDGDNINEFTRKLKEVIARQIQVSDYKVMFNVDERYTIDESSVQLISDQVSADPVIEGNRITFDLGNIPAGEYVIKYKITQNESIAEQHTASEGQLIINGEINVFPPIIHEANNENCFIEPSDPAIDKDVNGKDHLSIDREKEYVYNITTPIPNNIKEYTKFVITDEVDPGLTVLKDKVKVTVDGKTYDGLKLTIDGNNVKVEVTDFAGLSGKEKIQLVIPAMINVETDISQYKDNKIPNTANLHFKNAAGKEDSLKTDPVTVTPPKDLKIDKDVNEKDHIIMDRKKEYVYNVTTTIPNDMKEYTKLVITDEVDSGLTVLKDKVKVTVNGEAYDGLKLIVDGNNVKVEVTDFAGLSGKEKIQLVIPAMINANTDISKYKDNKIPNTANIDFENISGQQNNKKSSTVTVTPADHPGKPNKPSGLGGLGDPGEPNKPNEPGKWIDKLPQTGEELLLYMTIFGFLLLVIGGVLLFYRERNME</sequence>
<comment type="caution">
    <text evidence="12">The sequence shown here is derived from an EMBL/GenBank/DDBJ whole genome shotgun (WGS) entry which is preliminary data.</text>
</comment>
<evidence type="ECO:0000313" key="11">
    <source>
        <dbReference type="EMBL" id="MBA4538667.1"/>
    </source>
</evidence>
<dbReference type="Proteomes" id="UP000472971">
    <property type="component" value="Unassembled WGS sequence"/>
</dbReference>
<evidence type="ECO:0000256" key="1">
    <source>
        <dbReference type="ARBA" id="ARBA00004168"/>
    </source>
</evidence>
<evidence type="ECO:0000256" key="4">
    <source>
        <dbReference type="ARBA" id="ARBA00022729"/>
    </source>
</evidence>
<evidence type="ECO:0000256" key="6">
    <source>
        <dbReference type="SAM" id="MobiDB-lite"/>
    </source>
</evidence>
<dbReference type="InterPro" id="IPR002035">
    <property type="entry name" value="VWF_A"/>
</dbReference>
<keyword evidence="5" id="KW-0572">Peptidoglycan-anchor</keyword>
<dbReference type="Gene3D" id="3.40.50.410">
    <property type="entry name" value="von Willebrand factor, type A domain"/>
    <property type="match status" value="1"/>
</dbReference>
<proteinExistence type="predicted"/>
<dbReference type="PROSITE" id="PS50234">
    <property type="entry name" value="VWFA"/>
    <property type="match status" value="1"/>
</dbReference>
<dbReference type="NCBIfam" id="TIGR04226">
    <property type="entry name" value="RrgB_K2N_iso_D2"/>
    <property type="match status" value="2"/>
</dbReference>
<feature type="chain" id="PRO_5036172319" evidence="8">
    <location>
        <begin position="31"/>
        <end position="786"/>
    </location>
</feature>
<feature type="domain" description="VWFA" evidence="9">
    <location>
        <begin position="70"/>
        <end position="192"/>
    </location>
</feature>
<dbReference type="AlphaFoldDB" id="A0A6B3W3F3"/>
<evidence type="ECO:0000256" key="3">
    <source>
        <dbReference type="ARBA" id="ARBA00022525"/>
    </source>
</evidence>
<keyword evidence="2" id="KW-0134">Cell wall</keyword>
<dbReference type="InterPro" id="IPR026466">
    <property type="entry name" value="Fim_isopep_form_D2_dom"/>
</dbReference>
<keyword evidence="3" id="KW-0964">Secreted</keyword>
<evidence type="ECO:0000259" key="9">
    <source>
        <dbReference type="PROSITE" id="PS50234"/>
    </source>
</evidence>
<dbReference type="SUPFAM" id="SSF53300">
    <property type="entry name" value="vWA-like"/>
    <property type="match status" value="1"/>
</dbReference>
<dbReference type="Proteomes" id="UP000570010">
    <property type="component" value="Unassembled WGS sequence"/>
</dbReference>
<evidence type="ECO:0000313" key="13">
    <source>
        <dbReference type="Proteomes" id="UP000472971"/>
    </source>
</evidence>
<reference evidence="12 13" key="1">
    <citation type="submission" date="2020-02" db="EMBL/GenBank/DDBJ databases">
        <title>Bacillus aquiflavi sp. nov., isolated from yellow water of strong flavor Chinese baijiu in Yibin region of China.</title>
        <authorList>
            <person name="Xie J."/>
        </authorList>
    </citation>
    <scope>NUCLEOTIDE SEQUENCE [LARGE SCALE GENOMIC DNA]</scope>
    <source>
        <strain evidence="12 13">3H-10</strain>
    </source>
</reference>
<dbReference type="InterPro" id="IPR036465">
    <property type="entry name" value="vWFA_dom_sf"/>
</dbReference>
<evidence type="ECO:0000256" key="8">
    <source>
        <dbReference type="SAM" id="SignalP"/>
    </source>
</evidence>
<protein>
    <submittedName>
        <fullName evidence="12">Isopeptide-forming domain-containing fimbrial protein</fullName>
    </submittedName>
</protein>
<comment type="subcellular location">
    <subcellularLocation>
        <location evidence="1">Secreted</location>
        <location evidence="1">Cell wall</location>
        <topology evidence="1">Peptidoglycan-anchor</topology>
    </subcellularLocation>
</comment>
<gene>
    <name evidence="12" type="ORF">G4D64_16370</name>
    <name evidence="11" type="ORF">H1Z61_16430</name>
</gene>
<keyword evidence="7" id="KW-0472">Membrane</keyword>
<feature type="compositionally biased region" description="Polar residues" evidence="6">
    <location>
        <begin position="697"/>
        <end position="715"/>
    </location>
</feature>
<keyword evidence="7" id="KW-1133">Transmembrane helix</keyword>
<reference evidence="11 14" key="2">
    <citation type="submission" date="2020-07" db="EMBL/GenBank/DDBJ databases">
        <authorList>
            <person name="Feng H."/>
        </authorList>
    </citation>
    <scope>NUCLEOTIDE SEQUENCE [LARGE SCALE GENOMIC DNA]</scope>
    <source>
        <strain evidence="14">s-12</strain>
        <strain evidence="11">S-12</strain>
    </source>
</reference>
<organism evidence="12 13">
    <name type="scientific">Bacillus aquiflavi</name>
    <dbReference type="NCBI Taxonomy" id="2672567"/>
    <lineage>
        <taxon>Bacteria</taxon>
        <taxon>Bacillati</taxon>
        <taxon>Bacillota</taxon>
        <taxon>Bacilli</taxon>
        <taxon>Bacillales</taxon>
        <taxon>Bacillaceae</taxon>
        <taxon>Bacillus</taxon>
    </lineage>
</organism>
<feature type="signal peptide" evidence="8">
    <location>
        <begin position="1"/>
        <end position="30"/>
    </location>
</feature>
<keyword evidence="4 8" id="KW-0732">Signal</keyword>
<evidence type="ECO:0000259" key="10">
    <source>
        <dbReference type="PROSITE" id="PS50847"/>
    </source>
</evidence>
<keyword evidence="13" id="KW-1185">Reference proteome</keyword>
<accession>A0A6B3W3F3</accession>
<dbReference type="Gene3D" id="2.60.40.740">
    <property type="match status" value="2"/>
</dbReference>
<feature type="domain" description="Gram-positive cocci surface proteins LPxTG" evidence="10">
    <location>
        <begin position="752"/>
        <end position="786"/>
    </location>
</feature>
<evidence type="ECO:0000313" key="12">
    <source>
        <dbReference type="EMBL" id="NEY83027.1"/>
    </source>
</evidence>
<evidence type="ECO:0000256" key="7">
    <source>
        <dbReference type="SAM" id="Phobius"/>
    </source>
</evidence>
<dbReference type="EMBL" id="JAAIWN010000063">
    <property type="protein sequence ID" value="NEY83027.1"/>
    <property type="molecule type" value="Genomic_DNA"/>
</dbReference>
<feature type="region of interest" description="Disordered" evidence="6">
    <location>
        <begin position="697"/>
        <end position="750"/>
    </location>
</feature>
<dbReference type="EMBL" id="JACEIO010000061">
    <property type="protein sequence ID" value="MBA4538667.1"/>
    <property type="molecule type" value="Genomic_DNA"/>
</dbReference>
<feature type="transmembrane region" description="Helical" evidence="7">
    <location>
        <begin position="759"/>
        <end position="780"/>
    </location>
</feature>
<dbReference type="Pfam" id="PF00746">
    <property type="entry name" value="Gram_pos_anchor"/>
    <property type="match status" value="1"/>
</dbReference>
<evidence type="ECO:0000313" key="14">
    <source>
        <dbReference type="Proteomes" id="UP000570010"/>
    </source>
</evidence>
<dbReference type="SMART" id="SM00327">
    <property type="entry name" value="VWA"/>
    <property type="match status" value="1"/>
</dbReference>
<keyword evidence="7" id="KW-0812">Transmembrane</keyword>
<evidence type="ECO:0000256" key="2">
    <source>
        <dbReference type="ARBA" id="ARBA00022512"/>
    </source>
</evidence>